<gene>
    <name evidence="2" type="ORF">BON30_25515</name>
</gene>
<protein>
    <recommendedName>
        <fullName evidence="1">DUF6484 domain-containing protein</fullName>
    </recommendedName>
</protein>
<evidence type="ECO:0000259" key="1">
    <source>
        <dbReference type="Pfam" id="PF20093"/>
    </source>
</evidence>
<dbReference type="Proteomes" id="UP000182229">
    <property type="component" value="Unassembled WGS sequence"/>
</dbReference>
<keyword evidence="3" id="KW-1185">Reference proteome</keyword>
<proteinExistence type="predicted"/>
<dbReference type="EMBL" id="MPIN01000007">
    <property type="protein sequence ID" value="OJH37565.1"/>
    <property type="molecule type" value="Genomic_DNA"/>
</dbReference>
<dbReference type="InterPro" id="IPR045506">
    <property type="entry name" value="DUF6484"/>
</dbReference>
<accession>A0A1L9B5N9</accession>
<reference evidence="3" key="1">
    <citation type="submission" date="2016-11" db="EMBL/GenBank/DDBJ databases">
        <authorList>
            <person name="Shukria A."/>
            <person name="Stevens D.C."/>
        </authorList>
    </citation>
    <scope>NUCLEOTIDE SEQUENCE [LARGE SCALE GENOMIC DNA]</scope>
    <source>
        <strain evidence="3">Cbfe23</strain>
    </source>
</reference>
<sequence length="175" mass="18735">MKSPSLPAPLEEAPAPEEQTPIWGSRLGWLVGTNKQGQLLVDFPGNRAGPRIARRTISLGPDALREAIATRQPVVLLFENGEPGLPLVVGLEQTSSPTPLIDEVLEAAARQAEQPVEAHVDGQRVVIEGEDEIVLQCGQASITLRRNGRVLIRGTLIESHASGTHRIKGGSVQVN</sequence>
<dbReference type="OrthoDB" id="3078443at2"/>
<dbReference type="AlphaFoldDB" id="A0A1L9B5N9"/>
<dbReference type="Pfam" id="PF20093">
    <property type="entry name" value="DUF6484"/>
    <property type="match status" value="1"/>
</dbReference>
<name>A0A1L9B5N9_9BACT</name>
<evidence type="ECO:0000313" key="3">
    <source>
        <dbReference type="Proteomes" id="UP000182229"/>
    </source>
</evidence>
<evidence type="ECO:0000313" key="2">
    <source>
        <dbReference type="EMBL" id="OJH37565.1"/>
    </source>
</evidence>
<comment type="caution">
    <text evidence="2">The sequence shown here is derived from an EMBL/GenBank/DDBJ whole genome shotgun (WGS) entry which is preliminary data.</text>
</comment>
<organism evidence="2 3">
    <name type="scientific">Cystobacter ferrugineus</name>
    <dbReference type="NCBI Taxonomy" id="83449"/>
    <lineage>
        <taxon>Bacteria</taxon>
        <taxon>Pseudomonadati</taxon>
        <taxon>Myxococcota</taxon>
        <taxon>Myxococcia</taxon>
        <taxon>Myxococcales</taxon>
        <taxon>Cystobacterineae</taxon>
        <taxon>Archangiaceae</taxon>
        <taxon>Cystobacter</taxon>
    </lineage>
</organism>
<feature type="domain" description="DUF6484" evidence="1">
    <location>
        <begin position="27"/>
        <end position="91"/>
    </location>
</feature>
<dbReference type="STRING" id="83449.BON30_25515"/>
<reference evidence="2 3" key="2">
    <citation type="submission" date="2016-12" db="EMBL/GenBank/DDBJ databases">
        <title>Draft Genome Sequence of Cystobacter ferrugineus Strain Cbfe23.</title>
        <authorList>
            <person name="Akbar S."/>
            <person name="Dowd S.E."/>
            <person name="Stevens D.C."/>
        </authorList>
    </citation>
    <scope>NUCLEOTIDE SEQUENCE [LARGE SCALE GENOMIC DNA]</scope>
    <source>
        <strain evidence="2 3">Cbfe23</strain>
    </source>
</reference>